<evidence type="ECO:0000313" key="4">
    <source>
        <dbReference type="Proteomes" id="UP000320672"/>
    </source>
</evidence>
<evidence type="ECO:0000256" key="1">
    <source>
        <dbReference type="SAM" id="Phobius"/>
    </source>
</evidence>
<keyword evidence="4" id="KW-1185">Reference proteome</keyword>
<gene>
    <name evidence="3" type="ORF">FF011L_27300</name>
</gene>
<dbReference type="Pfam" id="PF14067">
    <property type="entry name" value="LssY_C"/>
    <property type="match status" value="1"/>
</dbReference>
<dbReference type="KEGG" id="rml:FF011L_27300"/>
<dbReference type="InterPro" id="IPR025902">
    <property type="entry name" value="LssY-like-C_dom"/>
</dbReference>
<sequence length="251" mass="27835">MNQEKHPSPAPRSSRRRAVKWLFGVGLLWGVLAYFAIPLVWDGYSWIAPSIDDNPRLTQTSDRHPGGPLNVELTGSEQELKGIMKAAGWYGADALGIDSDLKIAADTVLSRPDAAAPVSNLYLFGRKEDLAYEQPVDDNPRQRHHVRFWRTKELSVDGRPQWIGAAIYDERVGLSRTTGQITHVTAPDVDAERDYLFECLEKTGLLESHSIEHGFQSQLTGRNGGGDPWRTDGDLYRGVLKATDAGNTSQP</sequence>
<reference evidence="3 4" key="1">
    <citation type="submission" date="2019-02" db="EMBL/GenBank/DDBJ databases">
        <title>Deep-cultivation of Planctomycetes and their phenomic and genomic characterization uncovers novel biology.</title>
        <authorList>
            <person name="Wiegand S."/>
            <person name="Jogler M."/>
            <person name="Boedeker C."/>
            <person name="Pinto D."/>
            <person name="Vollmers J."/>
            <person name="Rivas-Marin E."/>
            <person name="Kohn T."/>
            <person name="Peeters S.H."/>
            <person name="Heuer A."/>
            <person name="Rast P."/>
            <person name="Oberbeckmann S."/>
            <person name="Bunk B."/>
            <person name="Jeske O."/>
            <person name="Meyerdierks A."/>
            <person name="Storesund J.E."/>
            <person name="Kallscheuer N."/>
            <person name="Luecker S."/>
            <person name="Lage O.M."/>
            <person name="Pohl T."/>
            <person name="Merkel B.J."/>
            <person name="Hornburger P."/>
            <person name="Mueller R.-W."/>
            <person name="Bruemmer F."/>
            <person name="Labrenz M."/>
            <person name="Spormann A.M."/>
            <person name="Op den Camp H."/>
            <person name="Overmann J."/>
            <person name="Amann R."/>
            <person name="Jetten M.S.M."/>
            <person name="Mascher T."/>
            <person name="Medema M.H."/>
            <person name="Devos D.P."/>
            <person name="Kaster A.-K."/>
            <person name="Ovreas L."/>
            <person name="Rohde M."/>
            <person name="Galperin M.Y."/>
            <person name="Jogler C."/>
        </authorList>
    </citation>
    <scope>NUCLEOTIDE SEQUENCE [LARGE SCALE GENOMIC DNA]</scope>
    <source>
        <strain evidence="3 4">FF011L</strain>
    </source>
</reference>
<protein>
    <recommendedName>
        <fullName evidence="2">LssY-like C-terminal domain-containing protein</fullName>
    </recommendedName>
</protein>
<keyword evidence="1" id="KW-0472">Membrane</keyword>
<evidence type="ECO:0000313" key="3">
    <source>
        <dbReference type="EMBL" id="QDS93953.1"/>
    </source>
</evidence>
<feature type="domain" description="LssY-like C-terminal" evidence="2">
    <location>
        <begin position="55"/>
        <end position="235"/>
    </location>
</feature>
<dbReference type="RefSeq" id="WP_246109892.1">
    <property type="nucleotide sequence ID" value="NZ_CP036262.1"/>
</dbReference>
<dbReference type="EMBL" id="CP036262">
    <property type="protein sequence ID" value="QDS93953.1"/>
    <property type="molecule type" value="Genomic_DNA"/>
</dbReference>
<dbReference type="Proteomes" id="UP000320672">
    <property type="component" value="Chromosome"/>
</dbReference>
<organism evidence="3 4">
    <name type="scientific">Roseimaritima multifibrata</name>
    <dbReference type="NCBI Taxonomy" id="1930274"/>
    <lineage>
        <taxon>Bacteria</taxon>
        <taxon>Pseudomonadati</taxon>
        <taxon>Planctomycetota</taxon>
        <taxon>Planctomycetia</taxon>
        <taxon>Pirellulales</taxon>
        <taxon>Pirellulaceae</taxon>
        <taxon>Roseimaritima</taxon>
    </lineage>
</organism>
<name>A0A517MGD5_9BACT</name>
<keyword evidence="1" id="KW-1133">Transmembrane helix</keyword>
<proteinExistence type="predicted"/>
<keyword evidence="1" id="KW-0812">Transmembrane</keyword>
<feature type="transmembrane region" description="Helical" evidence="1">
    <location>
        <begin position="21"/>
        <end position="41"/>
    </location>
</feature>
<dbReference type="AlphaFoldDB" id="A0A517MGD5"/>
<evidence type="ECO:0000259" key="2">
    <source>
        <dbReference type="Pfam" id="PF14067"/>
    </source>
</evidence>
<accession>A0A517MGD5</accession>